<organism evidence="1 2">
    <name type="scientific">Paramuricea clavata</name>
    <name type="common">Red gorgonian</name>
    <name type="synonym">Violescent sea-whip</name>
    <dbReference type="NCBI Taxonomy" id="317549"/>
    <lineage>
        <taxon>Eukaryota</taxon>
        <taxon>Metazoa</taxon>
        <taxon>Cnidaria</taxon>
        <taxon>Anthozoa</taxon>
        <taxon>Octocorallia</taxon>
        <taxon>Malacalcyonacea</taxon>
        <taxon>Plexauridae</taxon>
        <taxon>Paramuricea</taxon>
    </lineage>
</organism>
<sequence>MMKGEGLAIFYFEERMKALDPEQNEVYKFLGCEQGDKIDVKRVMQRVKKEIAKRLEQLVGINLNDENLVNAINCRVVPVAGYIMNVCNPRKGDIEELDMIVKTALRKEGFHGKQASDERLYAKREDGGRGLKSFKEVIAYVIWQQRTTSGSKCHGETRT</sequence>
<name>A0A6S7IG69_PARCT</name>
<gene>
    <name evidence="1" type="ORF">PACLA_8A068169</name>
</gene>
<accession>A0A6S7IG69</accession>
<dbReference type="EMBL" id="CACRXK020008664">
    <property type="protein sequence ID" value="CAB4015300.1"/>
    <property type="molecule type" value="Genomic_DNA"/>
</dbReference>
<protein>
    <submittedName>
        <fullName evidence="1">Uncharacterized protein</fullName>
    </submittedName>
</protein>
<dbReference type="AlphaFoldDB" id="A0A6S7IG69"/>
<reference evidence="1" key="1">
    <citation type="submission" date="2020-04" db="EMBL/GenBank/DDBJ databases">
        <authorList>
            <person name="Alioto T."/>
            <person name="Alioto T."/>
            <person name="Gomez Garrido J."/>
        </authorList>
    </citation>
    <scope>NUCLEOTIDE SEQUENCE</scope>
    <source>
        <strain evidence="1">A484AB</strain>
    </source>
</reference>
<evidence type="ECO:0000313" key="1">
    <source>
        <dbReference type="EMBL" id="CAB4015300.1"/>
    </source>
</evidence>
<keyword evidence="2" id="KW-1185">Reference proteome</keyword>
<dbReference type="PANTHER" id="PTHR35450">
    <property type="entry name" value="REVERSE TRANSCRIPTASE DOMAIN-CONTAINING PROTEIN"/>
    <property type="match status" value="1"/>
</dbReference>
<proteinExistence type="predicted"/>
<evidence type="ECO:0000313" key="2">
    <source>
        <dbReference type="Proteomes" id="UP001152795"/>
    </source>
</evidence>
<comment type="caution">
    <text evidence="1">The sequence shown here is derived from an EMBL/GenBank/DDBJ whole genome shotgun (WGS) entry which is preliminary data.</text>
</comment>
<dbReference type="Proteomes" id="UP001152795">
    <property type="component" value="Unassembled WGS sequence"/>
</dbReference>
<dbReference type="PANTHER" id="PTHR35450:SF2">
    <property type="entry name" value="REVERSE TRANSCRIPTASE DOMAIN-CONTAINING PROTEIN"/>
    <property type="match status" value="1"/>
</dbReference>